<evidence type="ECO:0000256" key="5">
    <source>
        <dbReference type="ARBA" id="ARBA00022679"/>
    </source>
</evidence>
<dbReference type="GO" id="GO:0006281">
    <property type="term" value="P:DNA repair"/>
    <property type="evidence" value="ECO:0007669"/>
    <property type="project" value="UniProtKB-KW"/>
</dbReference>
<evidence type="ECO:0000313" key="11">
    <source>
        <dbReference type="EMBL" id="SNV28380.1"/>
    </source>
</evidence>
<dbReference type="KEGG" id="cgrn:4412665_00132"/>
<gene>
    <name evidence="11" type="primary">adaB</name>
    <name evidence="11" type="ORF">SAMEA4412665_00132</name>
</gene>
<dbReference type="Proteomes" id="UP000215332">
    <property type="component" value="Chromosome 1"/>
</dbReference>
<evidence type="ECO:0000256" key="8">
    <source>
        <dbReference type="ARBA" id="ARBA00049348"/>
    </source>
</evidence>
<dbReference type="AlphaFoldDB" id="A0A239W302"/>
<feature type="domain" description="Methylated-DNA-[protein]-cysteine S-methyltransferase DNA binding" evidence="9">
    <location>
        <begin position="111"/>
        <end position="191"/>
    </location>
</feature>
<comment type="catalytic activity">
    <reaction evidence="1">
        <text>a 4-O-methyl-thymidine in DNA + L-cysteinyl-[protein] = a thymidine in DNA + S-methyl-L-cysteinyl-[protein]</text>
        <dbReference type="Rhea" id="RHEA:53428"/>
        <dbReference type="Rhea" id="RHEA-COMP:10131"/>
        <dbReference type="Rhea" id="RHEA-COMP:10132"/>
        <dbReference type="Rhea" id="RHEA-COMP:13555"/>
        <dbReference type="Rhea" id="RHEA-COMP:13556"/>
        <dbReference type="ChEBI" id="CHEBI:29950"/>
        <dbReference type="ChEBI" id="CHEBI:82612"/>
        <dbReference type="ChEBI" id="CHEBI:137386"/>
        <dbReference type="ChEBI" id="CHEBI:137387"/>
        <dbReference type="EC" id="2.1.1.63"/>
    </reaction>
</comment>
<sequence length="199" mass="21303">MRLSRAVSSPVGLLTLIVSGRGLARVCFAGELVDHDAGSGRKNPGLSGPGGEERMDPAATAVLDDTERQLKEYFAQQRRSFDIPLDWSADTGSALTCPRSAQQRNGHTPNDFTMQVLHGLLQIGYGQRWSYGKLATELGHPGAARAVGSACGRNPIPIIVPCHRVVHADGSMGGYRGGGTVKRFLLELEAVQEQANGRR</sequence>
<dbReference type="SUPFAM" id="SSF53155">
    <property type="entry name" value="Methylated DNA-protein cysteine methyltransferase domain"/>
    <property type="match status" value="1"/>
</dbReference>
<dbReference type="CDD" id="cd06445">
    <property type="entry name" value="ATase"/>
    <property type="match status" value="1"/>
</dbReference>
<dbReference type="InterPro" id="IPR008332">
    <property type="entry name" value="MethylG_MeTrfase_N"/>
</dbReference>
<organism evidence="11 12">
    <name type="scientific">Cutibacterium granulosum</name>
    <dbReference type="NCBI Taxonomy" id="33011"/>
    <lineage>
        <taxon>Bacteria</taxon>
        <taxon>Bacillati</taxon>
        <taxon>Actinomycetota</taxon>
        <taxon>Actinomycetes</taxon>
        <taxon>Propionibacteriales</taxon>
        <taxon>Propionibacteriaceae</taxon>
        <taxon>Cutibacterium</taxon>
    </lineage>
</organism>
<dbReference type="InterPro" id="IPR036631">
    <property type="entry name" value="MGMT_N_sf"/>
</dbReference>
<dbReference type="Pfam" id="PF01035">
    <property type="entry name" value="DNA_binding_1"/>
    <property type="match status" value="1"/>
</dbReference>
<dbReference type="EMBL" id="LT906441">
    <property type="protein sequence ID" value="SNV28380.1"/>
    <property type="molecule type" value="Genomic_DNA"/>
</dbReference>
<dbReference type="PANTHER" id="PTHR10815">
    <property type="entry name" value="METHYLATED-DNA--PROTEIN-CYSTEINE METHYLTRANSFERASE"/>
    <property type="match status" value="1"/>
</dbReference>
<dbReference type="Pfam" id="PF02870">
    <property type="entry name" value="Methyltransf_1N"/>
    <property type="match status" value="1"/>
</dbReference>
<dbReference type="PANTHER" id="PTHR10815:SF5">
    <property type="entry name" value="METHYLATED-DNA--PROTEIN-CYSTEINE METHYLTRANSFERASE"/>
    <property type="match status" value="1"/>
</dbReference>
<evidence type="ECO:0000256" key="3">
    <source>
        <dbReference type="ARBA" id="ARBA00011918"/>
    </source>
</evidence>
<keyword evidence="7" id="KW-0234">DNA repair</keyword>
<keyword evidence="6" id="KW-0227">DNA damage</keyword>
<protein>
    <recommendedName>
        <fullName evidence="3">methylated-DNA--[protein]-cysteine S-methyltransferase</fullName>
        <ecNumber evidence="3">2.1.1.63</ecNumber>
    </recommendedName>
</protein>
<evidence type="ECO:0000256" key="1">
    <source>
        <dbReference type="ARBA" id="ARBA00001286"/>
    </source>
</evidence>
<evidence type="ECO:0000259" key="9">
    <source>
        <dbReference type="Pfam" id="PF01035"/>
    </source>
</evidence>
<reference evidence="11 12" key="1">
    <citation type="submission" date="2017-06" db="EMBL/GenBank/DDBJ databases">
        <authorList>
            <consortium name="Pathogen Informatics"/>
        </authorList>
    </citation>
    <scope>NUCLEOTIDE SEQUENCE [LARGE SCALE GENOMIC DNA]</scope>
    <source>
        <strain evidence="11 12">NCTC11865</strain>
    </source>
</reference>
<dbReference type="InterPro" id="IPR001497">
    <property type="entry name" value="MethylDNA_cys_MeTrfase_AS"/>
</dbReference>
<keyword evidence="4 11" id="KW-0489">Methyltransferase</keyword>
<dbReference type="GO" id="GO:0003908">
    <property type="term" value="F:methylated-DNA-[protein]-cysteine S-methyltransferase activity"/>
    <property type="evidence" value="ECO:0007669"/>
    <property type="project" value="UniProtKB-EC"/>
</dbReference>
<dbReference type="NCBIfam" id="TIGR00589">
    <property type="entry name" value="ogt"/>
    <property type="match status" value="1"/>
</dbReference>
<accession>A0A239W302</accession>
<comment type="catalytic activity">
    <reaction evidence="8">
        <text>a 6-O-methyl-2'-deoxyguanosine in DNA + L-cysteinyl-[protein] = S-methyl-L-cysteinyl-[protein] + a 2'-deoxyguanosine in DNA</text>
        <dbReference type="Rhea" id="RHEA:24000"/>
        <dbReference type="Rhea" id="RHEA-COMP:10131"/>
        <dbReference type="Rhea" id="RHEA-COMP:10132"/>
        <dbReference type="Rhea" id="RHEA-COMP:11367"/>
        <dbReference type="Rhea" id="RHEA-COMP:11368"/>
        <dbReference type="ChEBI" id="CHEBI:29950"/>
        <dbReference type="ChEBI" id="CHEBI:82612"/>
        <dbReference type="ChEBI" id="CHEBI:85445"/>
        <dbReference type="ChEBI" id="CHEBI:85448"/>
        <dbReference type="EC" id="2.1.1.63"/>
    </reaction>
</comment>
<dbReference type="FunFam" id="1.10.10.10:FF:000214">
    <property type="entry name" value="Methylated-DNA--protein-cysteine methyltransferase"/>
    <property type="match status" value="1"/>
</dbReference>
<dbReference type="EC" id="2.1.1.63" evidence="3"/>
<comment type="similarity">
    <text evidence="2">Belongs to the MGMT family.</text>
</comment>
<name>A0A239W302_9ACTN</name>
<dbReference type="eggNOG" id="COG0350">
    <property type="taxonomic scope" value="Bacteria"/>
</dbReference>
<evidence type="ECO:0000256" key="7">
    <source>
        <dbReference type="ARBA" id="ARBA00023204"/>
    </source>
</evidence>
<evidence type="ECO:0000256" key="2">
    <source>
        <dbReference type="ARBA" id="ARBA00008711"/>
    </source>
</evidence>
<dbReference type="Gene3D" id="1.10.10.10">
    <property type="entry name" value="Winged helix-like DNA-binding domain superfamily/Winged helix DNA-binding domain"/>
    <property type="match status" value="1"/>
</dbReference>
<dbReference type="InterPro" id="IPR014048">
    <property type="entry name" value="MethylDNA_cys_MeTrfase_DNA-bd"/>
</dbReference>
<dbReference type="InterPro" id="IPR036217">
    <property type="entry name" value="MethylDNA_cys_MeTrfase_DNAb"/>
</dbReference>
<feature type="domain" description="Methylguanine DNA methyltransferase ribonuclease-like" evidence="10">
    <location>
        <begin position="8"/>
        <end position="86"/>
    </location>
</feature>
<evidence type="ECO:0000259" key="10">
    <source>
        <dbReference type="Pfam" id="PF02870"/>
    </source>
</evidence>
<keyword evidence="5 11" id="KW-0808">Transferase</keyword>
<evidence type="ECO:0000313" key="12">
    <source>
        <dbReference type="Proteomes" id="UP000215332"/>
    </source>
</evidence>
<dbReference type="SUPFAM" id="SSF46767">
    <property type="entry name" value="Methylated DNA-protein cysteine methyltransferase, C-terminal domain"/>
    <property type="match status" value="1"/>
</dbReference>
<dbReference type="PROSITE" id="PS00374">
    <property type="entry name" value="MGMT"/>
    <property type="match status" value="1"/>
</dbReference>
<dbReference type="GO" id="GO:0032259">
    <property type="term" value="P:methylation"/>
    <property type="evidence" value="ECO:0007669"/>
    <property type="project" value="UniProtKB-KW"/>
</dbReference>
<proteinExistence type="inferred from homology"/>
<evidence type="ECO:0000256" key="6">
    <source>
        <dbReference type="ARBA" id="ARBA00022763"/>
    </source>
</evidence>
<dbReference type="Gene3D" id="3.30.160.70">
    <property type="entry name" value="Methylated DNA-protein cysteine methyltransferase domain"/>
    <property type="match status" value="1"/>
</dbReference>
<evidence type="ECO:0000256" key="4">
    <source>
        <dbReference type="ARBA" id="ARBA00022603"/>
    </source>
</evidence>
<dbReference type="InterPro" id="IPR036388">
    <property type="entry name" value="WH-like_DNA-bd_sf"/>
</dbReference>